<feature type="non-terminal residue" evidence="1">
    <location>
        <position position="1"/>
    </location>
</feature>
<gene>
    <name evidence="1" type="ORF">g.50740</name>
</gene>
<sequence length="128" mass="14630">TYWPTDVNKVPDLLDFFVLKGISLNYLNIESCLDLSSDHSPVILNLSSTILRVEKPPSLCNKFTDWPLFRDLLNEKLDLSISLKTPVEVDDAVELFNSLLQTSAWEATPNTKCKFDVNINYPIDIKRK</sequence>
<evidence type="ECO:0008006" key="2">
    <source>
        <dbReference type="Google" id="ProtNLM"/>
    </source>
</evidence>
<dbReference type="AlphaFoldDB" id="A0A1B6F4X1"/>
<reference evidence="1" key="1">
    <citation type="submission" date="2015-11" db="EMBL/GenBank/DDBJ databases">
        <title>De novo transcriptome assembly of four potential Pierce s Disease insect vectors from Arizona vineyards.</title>
        <authorList>
            <person name="Tassone E.E."/>
        </authorList>
    </citation>
    <scope>NUCLEOTIDE SEQUENCE</scope>
</reference>
<accession>A0A1B6F4X1</accession>
<organism evidence="1">
    <name type="scientific">Cuerna arida</name>
    <dbReference type="NCBI Taxonomy" id="1464854"/>
    <lineage>
        <taxon>Eukaryota</taxon>
        <taxon>Metazoa</taxon>
        <taxon>Ecdysozoa</taxon>
        <taxon>Arthropoda</taxon>
        <taxon>Hexapoda</taxon>
        <taxon>Insecta</taxon>
        <taxon>Pterygota</taxon>
        <taxon>Neoptera</taxon>
        <taxon>Paraneoptera</taxon>
        <taxon>Hemiptera</taxon>
        <taxon>Auchenorrhyncha</taxon>
        <taxon>Membracoidea</taxon>
        <taxon>Cicadellidae</taxon>
        <taxon>Cicadellinae</taxon>
        <taxon>Proconiini</taxon>
        <taxon>Cuerna</taxon>
    </lineage>
</organism>
<proteinExistence type="predicted"/>
<evidence type="ECO:0000313" key="1">
    <source>
        <dbReference type="EMBL" id="JAS45302.1"/>
    </source>
</evidence>
<name>A0A1B6F4X1_9HEMI</name>
<feature type="non-terminal residue" evidence="1">
    <location>
        <position position="128"/>
    </location>
</feature>
<dbReference type="EMBL" id="GECZ01024467">
    <property type="protein sequence ID" value="JAS45302.1"/>
    <property type="molecule type" value="Transcribed_RNA"/>
</dbReference>
<protein>
    <recommendedName>
        <fullName evidence="2">Endonuclease/exonuclease/phosphatase domain-containing protein</fullName>
    </recommendedName>
</protein>